<dbReference type="AlphaFoldDB" id="A0A916Y2Y2"/>
<gene>
    <name evidence="1" type="ORF">GCM10011343_17200</name>
</gene>
<proteinExistence type="predicted"/>
<accession>A0A916Y2Y2</accession>
<protein>
    <submittedName>
        <fullName evidence="1">Uncharacterized protein</fullName>
    </submittedName>
</protein>
<evidence type="ECO:0000313" key="1">
    <source>
        <dbReference type="EMBL" id="GGD27585.1"/>
    </source>
</evidence>
<sequence>MKFWKSIVSVFFIAVISCGSEKPGGNFSRDGVSFTYPSGWSITEEGDLDGTGYYLSVEKEGFDASGLLTLTWVTQIPDSKEYLEIIQEEYKQQKILKDLKFQSVRDNNFNGIPSLSSDFKFNTFGLEHKGTIYVFVKGKNTYSIIKQEAIEDISKNQEGFDLIEGTFKVE</sequence>
<evidence type="ECO:0000313" key="2">
    <source>
        <dbReference type="Proteomes" id="UP000625735"/>
    </source>
</evidence>
<reference evidence="1" key="2">
    <citation type="submission" date="2020-09" db="EMBL/GenBank/DDBJ databases">
        <authorList>
            <person name="Sun Q."/>
            <person name="Zhou Y."/>
        </authorList>
    </citation>
    <scope>NUCLEOTIDE SEQUENCE</scope>
    <source>
        <strain evidence="1">CGMCC 1.12506</strain>
    </source>
</reference>
<dbReference type="EMBL" id="BMFG01000006">
    <property type="protein sequence ID" value="GGD27585.1"/>
    <property type="molecule type" value="Genomic_DNA"/>
</dbReference>
<organism evidence="1 2">
    <name type="scientific">Flavobacterium orientale</name>
    <dbReference type="NCBI Taxonomy" id="1756020"/>
    <lineage>
        <taxon>Bacteria</taxon>
        <taxon>Pseudomonadati</taxon>
        <taxon>Bacteroidota</taxon>
        <taxon>Flavobacteriia</taxon>
        <taxon>Flavobacteriales</taxon>
        <taxon>Flavobacteriaceae</taxon>
        <taxon>Flavobacterium</taxon>
    </lineage>
</organism>
<dbReference type="PROSITE" id="PS51257">
    <property type="entry name" value="PROKAR_LIPOPROTEIN"/>
    <property type="match status" value="1"/>
</dbReference>
<keyword evidence="2" id="KW-1185">Reference proteome</keyword>
<comment type="caution">
    <text evidence="1">The sequence shown here is derived from an EMBL/GenBank/DDBJ whole genome shotgun (WGS) entry which is preliminary data.</text>
</comment>
<reference evidence="1" key="1">
    <citation type="journal article" date="2014" name="Int. J. Syst. Evol. Microbiol.">
        <title>Complete genome sequence of Corynebacterium casei LMG S-19264T (=DSM 44701T), isolated from a smear-ripened cheese.</title>
        <authorList>
            <consortium name="US DOE Joint Genome Institute (JGI-PGF)"/>
            <person name="Walter F."/>
            <person name="Albersmeier A."/>
            <person name="Kalinowski J."/>
            <person name="Ruckert C."/>
        </authorList>
    </citation>
    <scope>NUCLEOTIDE SEQUENCE</scope>
    <source>
        <strain evidence="1">CGMCC 1.12506</strain>
    </source>
</reference>
<dbReference type="Proteomes" id="UP000625735">
    <property type="component" value="Unassembled WGS sequence"/>
</dbReference>
<dbReference type="RefSeq" id="WP_188362157.1">
    <property type="nucleotide sequence ID" value="NZ_BMFG01000006.1"/>
</dbReference>
<name>A0A916Y2Y2_9FLAO</name>